<dbReference type="EMBL" id="JAUZVY010000001">
    <property type="protein sequence ID" value="MDP4528050.1"/>
    <property type="molecule type" value="Genomic_DNA"/>
</dbReference>
<reference evidence="8 9" key="1">
    <citation type="submission" date="2023-08" db="EMBL/GenBank/DDBJ databases">
        <authorList>
            <person name="Joshi A."/>
            <person name="Thite S."/>
        </authorList>
    </citation>
    <scope>NUCLEOTIDE SEQUENCE [LARGE SCALE GENOMIC DNA]</scope>
    <source>
        <strain evidence="8 9">1E1</strain>
    </source>
</reference>
<dbReference type="InterPro" id="IPR006620">
    <property type="entry name" value="Pro_4_hyd_alph"/>
</dbReference>
<evidence type="ECO:0000313" key="9">
    <source>
        <dbReference type="Proteomes" id="UP001236258"/>
    </source>
</evidence>
<dbReference type="InterPro" id="IPR005123">
    <property type="entry name" value="Oxoglu/Fe-dep_dioxygenase_dom"/>
</dbReference>
<keyword evidence="3" id="KW-0847">Vitamin C</keyword>
<keyword evidence="4" id="KW-0223">Dioxygenase</keyword>
<evidence type="ECO:0000313" key="8">
    <source>
        <dbReference type="EMBL" id="MDP4528050.1"/>
    </source>
</evidence>
<evidence type="ECO:0000259" key="7">
    <source>
        <dbReference type="PROSITE" id="PS51471"/>
    </source>
</evidence>
<accession>A0ABT9GM54</accession>
<dbReference type="RefSeq" id="WP_305944212.1">
    <property type="nucleotide sequence ID" value="NZ_JAUZVY010000001.1"/>
</dbReference>
<dbReference type="PANTHER" id="PTHR10869">
    <property type="entry name" value="PROLYL 4-HYDROXYLASE ALPHA SUBUNIT"/>
    <property type="match status" value="1"/>
</dbReference>
<keyword evidence="6" id="KW-0408">Iron</keyword>
<keyword evidence="2" id="KW-0479">Metal-binding</keyword>
<dbReference type="InterPro" id="IPR045054">
    <property type="entry name" value="P4HA-like"/>
</dbReference>
<evidence type="ECO:0000256" key="5">
    <source>
        <dbReference type="ARBA" id="ARBA00023002"/>
    </source>
</evidence>
<evidence type="ECO:0000256" key="1">
    <source>
        <dbReference type="ARBA" id="ARBA00001961"/>
    </source>
</evidence>
<organism evidence="8 9">
    <name type="scientific">Alkalimonas delamerensis</name>
    <dbReference type="NCBI Taxonomy" id="265981"/>
    <lineage>
        <taxon>Bacteria</taxon>
        <taxon>Pseudomonadati</taxon>
        <taxon>Pseudomonadota</taxon>
        <taxon>Gammaproteobacteria</taxon>
        <taxon>Alkalimonas</taxon>
    </lineage>
</organism>
<evidence type="ECO:0000256" key="2">
    <source>
        <dbReference type="ARBA" id="ARBA00022723"/>
    </source>
</evidence>
<dbReference type="EC" id="1.14.11.-" evidence="8"/>
<evidence type="ECO:0000256" key="6">
    <source>
        <dbReference type="ARBA" id="ARBA00023004"/>
    </source>
</evidence>
<gene>
    <name evidence="8" type="ORF">Q3O59_03260</name>
</gene>
<evidence type="ECO:0000256" key="3">
    <source>
        <dbReference type="ARBA" id="ARBA00022896"/>
    </source>
</evidence>
<feature type="domain" description="Fe2OG dioxygenase" evidence="7">
    <location>
        <begin position="215"/>
        <end position="324"/>
    </location>
</feature>
<evidence type="ECO:0000256" key="4">
    <source>
        <dbReference type="ARBA" id="ARBA00022964"/>
    </source>
</evidence>
<dbReference type="PANTHER" id="PTHR10869:SF246">
    <property type="entry name" value="TRANSMEMBRANE PROLYL 4-HYDROXYLASE"/>
    <property type="match status" value="1"/>
</dbReference>
<dbReference type="Proteomes" id="UP001236258">
    <property type="component" value="Unassembled WGS sequence"/>
</dbReference>
<comment type="caution">
    <text evidence="8">The sequence shown here is derived from an EMBL/GenBank/DDBJ whole genome shotgun (WGS) entry which is preliminary data.</text>
</comment>
<dbReference type="SMART" id="SM00702">
    <property type="entry name" value="P4Hc"/>
    <property type="match status" value="1"/>
</dbReference>
<protein>
    <submittedName>
        <fullName evidence="8">2OG-Fe(II) oxygenase</fullName>
        <ecNumber evidence="8">1.14.11.-</ecNumber>
    </submittedName>
</protein>
<name>A0ABT9GM54_9GAMM</name>
<dbReference type="InterPro" id="IPR044862">
    <property type="entry name" value="Pro_4_hyd_alph_FE2OG_OXY"/>
</dbReference>
<dbReference type="PROSITE" id="PS51471">
    <property type="entry name" value="FE2OG_OXY"/>
    <property type="match status" value="1"/>
</dbReference>
<dbReference type="Gene3D" id="2.60.120.620">
    <property type="entry name" value="q2cbj1_9rhob like domain"/>
    <property type="match status" value="1"/>
</dbReference>
<keyword evidence="5 8" id="KW-0560">Oxidoreductase</keyword>
<comment type="cofactor">
    <cofactor evidence="1">
        <name>L-ascorbate</name>
        <dbReference type="ChEBI" id="CHEBI:38290"/>
    </cofactor>
</comment>
<dbReference type="Pfam" id="PF13640">
    <property type="entry name" value="2OG-FeII_Oxy_3"/>
    <property type="match status" value="1"/>
</dbReference>
<proteinExistence type="predicted"/>
<sequence length="339" mass="37796">MAAFFTTKGSTMQQNALISLLQNIYHRQPEADDAVIERALTEQAFCRQWLFHSLGSDATEAELAVVLAIAEQTGLKSDLELLATIWQSDNQTPAALNQQSFQACIQPYPLSSSVSNTTVALWACLTQPHPAAELSQPIPEIRLGKLSSEDTAATIIQLASENMAQAALYGPDKTGVRLNSIRNNQQAILSLPPTEPFSVSLQRMISKALGLAVHHAEPLIVYRYRPGEEYKWHCDFIVDANASTHQELTMFGQRSDTVIFYLNDECSGGATCFKKWQFSVEPKAHSFVHFRNLTADGQLNQDSVHCGAPVESGEKWICTTWYRTKPMWHRRGLLTKKDN</sequence>
<keyword evidence="9" id="KW-1185">Reference proteome</keyword>
<dbReference type="GO" id="GO:0016491">
    <property type="term" value="F:oxidoreductase activity"/>
    <property type="evidence" value="ECO:0007669"/>
    <property type="project" value="UniProtKB-KW"/>
</dbReference>